<keyword evidence="1" id="KW-0812">Transmembrane</keyword>
<dbReference type="AlphaFoldDB" id="A0A5E7TEA2"/>
<evidence type="ECO:0000256" key="1">
    <source>
        <dbReference type="SAM" id="Phobius"/>
    </source>
</evidence>
<sequence>MQVKKADPVASGLIQIKRHFSVGSIVLIKMARDPVMINNKLFGGYHAVQDWSRVAVHRYLHWTGTGSWRREATILLSVLVALMAGYITVFHFASHAVQDLVDTCTARLEIELENADTDPLTKALARPLCECVAHSFLDKNGIVRLAMVNMRMLDSMALDPVTEKDEEACISALWLPNVELAKRLTP</sequence>
<evidence type="ECO:0000313" key="3">
    <source>
        <dbReference type="Proteomes" id="UP000381378"/>
    </source>
</evidence>
<feature type="transmembrane region" description="Helical" evidence="1">
    <location>
        <begin position="74"/>
        <end position="93"/>
    </location>
</feature>
<dbReference type="RefSeq" id="WP_224790908.1">
    <property type="nucleotide sequence ID" value="NZ_CABVJF010000007.1"/>
</dbReference>
<dbReference type="Proteomes" id="UP000381378">
    <property type="component" value="Unassembled WGS sequence"/>
</dbReference>
<dbReference type="EMBL" id="CABVJF010000007">
    <property type="protein sequence ID" value="VVP97136.1"/>
    <property type="molecule type" value="Genomic_DNA"/>
</dbReference>
<protein>
    <submittedName>
        <fullName evidence="2">Uncharacterized protein</fullName>
    </submittedName>
</protein>
<keyword evidence="1" id="KW-1133">Transmembrane helix</keyword>
<organism evidence="2 3">
    <name type="scientific">Pseudomonas fluorescens</name>
    <dbReference type="NCBI Taxonomy" id="294"/>
    <lineage>
        <taxon>Bacteria</taxon>
        <taxon>Pseudomonadati</taxon>
        <taxon>Pseudomonadota</taxon>
        <taxon>Gammaproteobacteria</taxon>
        <taxon>Pseudomonadales</taxon>
        <taxon>Pseudomonadaceae</taxon>
        <taxon>Pseudomonas</taxon>
    </lineage>
</organism>
<keyword evidence="1" id="KW-0472">Membrane</keyword>
<evidence type="ECO:0000313" key="2">
    <source>
        <dbReference type="EMBL" id="VVP97136.1"/>
    </source>
</evidence>
<gene>
    <name evidence="2" type="ORF">PS928_02209</name>
</gene>
<reference evidence="2 3" key="1">
    <citation type="submission" date="2019-09" db="EMBL/GenBank/DDBJ databases">
        <authorList>
            <person name="Chandra G."/>
            <person name="Truman W A."/>
        </authorList>
    </citation>
    <scope>NUCLEOTIDE SEQUENCE [LARGE SCALE GENOMIC DNA]</scope>
    <source>
        <strain evidence="2">PS928</strain>
    </source>
</reference>
<proteinExistence type="predicted"/>
<name>A0A5E7TEA2_PSEFL</name>
<accession>A0A5E7TEA2</accession>